<protein>
    <submittedName>
        <fullName evidence="1">Uncharacterized protein</fullName>
    </submittedName>
</protein>
<dbReference type="EMBL" id="BK014991">
    <property type="protein sequence ID" value="DAD85947.1"/>
    <property type="molecule type" value="Genomic_DNA"/>
</dbReference>
<sequence length="195" mass="21112">MSNTDTAPAETYAEKVDRITAELLDVLRDVLGPERHLPEPLAAYARHDDHAVTVIDGAGVERVELTAHLTTAGTIKGYSARLTHGDPIGRRWSAAGPVRVDCSEASEERPTLTYVLPLVVRLECGAERMQAAQRALEAAGLPVEDCGPNIVLREPCAWGTRTVATVELNPDNGALRVHGRDAGQVREILYQANVF</sequence>
<name>A0A8S5MVL6_9VIRU</name>
<organism evidence="1">
    <name type="scientific">Phage sp. ct4bw6</name>
    <dbReference type="NCBI Taxonomy" id="2826747"/>
    <lineage>
        <taxon>Viruses</taxon>
    </lineage>
</organism>
<proteinExistence type="predicted"/>
<evidence type="ECO:0000313" key="1">
    <source>
        <dbReference type="EMBL" id="DAD85947.1"/>
    </source>
</evidence>
<accession>A0A8S5MVL6</accession>
<reference evidence="1" key="1">
    <citation type="journal article" date="2021" name="Proc. Natl. Acad. Sci. U.S.A.">
        <title>A Catalog of Tens of Thousands of Viruses from Human Metagenomes Reveals Hidden Associations with Chronic Diseases.</title>
        <authorList>
            <person name="Tisza M.J."/>
            <person name="Buck C.B."/>
        </authorList>
    </citation>
    <scope>NUCLEOTIDE SEQUENCE</scope>
    <source>
        <strain evidence="1">Ct4bw6</strain>
    </source>
</reference>